<feature type="transmembrane region" description="Helical" evidence="5">
    <location>
        <begin position="37"/>
        <end position="55"/>
    </location>
</feature>
<feature type="transmembrane region" description="Helical" evidence="5">
    <location>
        <begin position="421"/>
        <end position="441"/>
    </location>
</feature>
<feature type="transmembrane region" description="Helical" evidence="5">
    <location>
        <begin position="291"/>
        <end position="311"/>
    </location>
</feature>
<accession>A0A151B5Q0</accession>
<dbReference type="GO" id="GO:0016020">
    <property type="term" value="C:membrane"/>
    <property type="evidence" value="ECO:0007669"/>
    <property type="project" value="UniProtKB-SubCell"/>
</dbReference>
<feature type="transmembrane region" description="Helical" evidence="5">
    <location>
        <begin position="152"/>
        <end position="171"/>
    </location>
</feature>
<evidence type="ECO:0000256" key="3">
    <source>
        <dbReference type="ARBA" id="ARBA00022989"/>
    </source>
</evidence>
<feature type="transmembrane region" description="Helical" evidence="5">
    <location>
        <begin position="12"/>
        <end position="31"/>
    </location>
</feature>
<feature type="transmembrane region" description="Helical" evidence="5">
    <location>
        <begin position="122"/>
        <end position="140"/>
    </location>
</feature>
<keyword evidence="2 5" id="KW-0812">Transmembrane</keyword>
<dbReference type="RefSeq" id="WP_066823305.1">
    <property type="nucleotide sequence ID" value="NZ_LTBA01000006.1"/>
</dbReference>
<feature type="transmembrane region" description="Helical" evidence="5">
    <location>
        <begin position="62"/>
        <end position="86"/>
    </location>
</feature>
<dbReference type="InterPro" id="IPR007016">
    <property type="entry name" value="O-antigen_ligase-rel_domated"/>
</dbReference>
<dbReference type="STRING" id="1121338.CLTEP_09530"/>
<organism evidence="7 8">
    <name type="scientific">Clostridium tepidiprofundi DSM 19306</name>
    <dbReference type="NCBI Taxonomy" id="1121338"/>
    <lineage>
        <taxon>Bacteria</taxon>
        <taxon>Bacillati</taxon>
        <taxon>Bacillota</taxon>
        <taxon>Clostridia</taxon>
        <taxon>Eubacteriales</taxon>
        <taxon>Clostridiaceae</taxon>
        <taxon>Clostridium</taxon>
    </lineage>
</organism>
<dbReference type="InterPro" id="IPR051533">
    <property type="entry name" value="WaaL-like"/>
</dbReference>
<dbReference type="AlphaFoldDB" id="A0A151B5Q0"/>
<evidence type="ECO:0000256" key="2">
    <source>
        <dbReference type="ARBA" id="ARBA00022692"/>
    </source>
</evidence>
<dbReference type="PANTHER" id="PTHR37422">
    <property type="entry name" value="TEICHURONIC ACID BIOSYNTHESIS PROTEIN TUAE"/>
    <property type="match status" value="1"/>
</dbReference>
<feature type="transmembrane region" description="Helical" evidence="5">
    <location>
        <begin position="447"/>
        <end position="464"/>
    </location>
</feature>
<reference evidence="7 8" key="1">
    <citation type="submission" date="2016-02" db="EMBL/GenBank/DDBJ databases">
        <title>Genome sequence of Clostridium tepidiprofundi DSM 19306.</title>
        <authorList>
            <person name="Poehlein A."/>
            <person name="Daniel R."/>
        </authorList>
    </citation>
    <scope>NUCLEOTIDE SEQUENCE [LARGE SCALE GENOMIC DNA]</scope>
    <source>
        <strain evidence="7 8">DSM 19306</strain>
    </source>
</reference>
<protein>
    <submittedName>
        <fullName evidence="7">O-antigen ligase</fullName>
    </submittedName>
</protein>
<feature type="domain" description="O-antigen ligase-related" evidence="6">
    <location>
        <begin position="255"/>
        <end position="405"/>
    </location>
</feature>
<evidence type="ECO:0000259" key="6">
    <source>
        <dbReference type="Pfam" id="PF04932"/>
    </source>
</evidence>
<dbReference type="OrthoDB" id="1897197at2"/>
<feature type="transmembrane region" description="Helical" evidence="5">
    <location>
        <begin position="256"/>
        <end position="285"/>
    </location>
</feature>
<evidence type="ECO:0000256" key="5">
    <source>
        <dbReference type="SAM" id="Phobius"/>
    </source>
</evidence>
<evidence type="ECO:0000256" key="1">
    <source>
        <dbReference type="ARBA" id="ARBA00004141"/>
    </source>
</evidence>
<keyword evidence="4 5" id="KW-0472">Membrane</keyword>
<feature type="transmembrane region" description="Helical" evidence="5">
    <location>
        <begin position="218"/>
        <end position="235"/>
    </location>
</feature>
<name>A0A151B5Q0_9CLOT</name>
<comment type="subcellular location">
    <subcellularLocation>
        <location evidence="1">Membrane</location>
        <topology evidence="1">Multi-pass membrane protein</topology>
    </subcellularLocation>
</comment>
<proteinExistence type="predicted"/>
<keyword evidence="8" id="KW-1185">Reference proteome</keyword>
<dbReference type="PANTHER" id="PTHR37422:SF17">
    <property type="entry name" value="O-ANTIGEN LIGASE"/>
    <property type="match status" value="1"/>
</dbReference>
<comment type="caution">
    <text evidence="7">The sequence shown here is derived from an EMBL/GenBank/DDBJ whole genome shotgun (WGS) entry which is preliminary data.</text>
</comment>
<feature type="transmembrane region" description="Helical" evidence="5">
    <location>
        <begin position="388"/>
        <end position="409"/>
    </location>
</feature>
<evidence type="ECO:0000313" key="8">
    <source>
        <dbReference type="Proteomes" id="UP000075531"/>
    </source>
</evidence>
<dbReference type="EMBL" id="LTBA01000006">
    <property type="protein sequence ID" value="KYH35133.1"/>
    <property type="molecule type" value="Genomic_DNA"/>
</dbReference>
<evidence type="ECO:0000256" key="4">
    <source>
        <dbReference type="ARBA" id="ARBA00023136"/>
    </source>
</evidence>
<dbReference type="GO" id="GO:0016874">
    <property type="term" value="F:ligase activity"/>
    <property type="evidence" value="ECO:0007669"/>
    <property type="project" value="UniProtKB-KW"/>
</dbReference>
<evidence type="ECO:0000313" key="7">
    <source>
        <dbReference type="EMBL" id="KYH35133.1"/>
    </source>
</evidence>
<feature type="transmembrane region" description="Helical" evidence="5">
    <location>
        <begin position="92"/>
        <end position="110"/>
    </location>
</feature>
<gene>
    <name evidence="7" type="ORF">CLTEP_09530</name>
</gene>
<sequence>MSIKRIIKDNLKAILIILAISMIPGIILRKSVGIKDAGMFSMATAFLLFELYYSFIDIKKSIMLFIISFPILVTARKICYFDFLFFKFTYEAIYIQFVFIANFKRIIAYLKRLLIYKNSLNAKFIVLSIIFIIFALNSSIFSENIMKSIGAAYLGVLIPIMFMVTVVAIFEKNEIDKILYSLILSIDLSCLYGFSQIFKNHIPFNMIESRRYLITFGYHNINIFAGILITVFPILSEKILYNKKNKKENIFLYVSLAIYLSALFVTYSRGAWISSIFAVFIILISKKYKKFVYAFTALILVGSRWIIPFILHRGRVHVIFFSNESMVARVQSIFTSAAILFKNPFGIGGGNFASAYNEYALKGYLIMPKDYRIRIPIANYPLEMAHNLVLQIAVEFGLVCVIVFLIIIINRIVAIFKNYSLNRGIFTSIMVWAIFSITTGTEFNHKGVITGTLIMWLIFGLVSLNGKEGNSYEKDY</sequence>
<keyword evidence="3 5" id="KW-1133">Transmembrane helix</keyword>
<dbReference type="Pfam" id="PF04932">
    <property type="entry name" value="Wzy_C"/>
    <property type="match status" value="1"/>
</dbReference>
<dbReference type="Proteomes" id="UP000075531">
    <property type="component" value="Unassembled WGS sequence"/>
</dbReference>
<dbReference type="PATRIC" id="fig|1121338.3.peg.983"/>
<keyword evidence="7" id="KW-0436">Ligase</keyword>